<evidence type="ECO:0000313" key="2">
    <source>
        <dbReference type="Proteomes" id="UP001286313"/>
    </source>
</evidence>
<organism evidence="1 2">
    <name type="scientific">Petrolisthes cinctipes</name>
    <name type="common">Flat porcelain crab</name>
    <dbReference type="NCBI Taxonomy" id="88211"/>
    <lineage>
        <taxon>Eukaryota</taxon>
        <taxon>Metazoa</taxon>
        <taxon>Ecdysozoa</taxon>
        <taxon>Arthropoda</taxon>
        <taxon>Crustacea</taxon>
        <taxon>Multicrustacea</taxon>
        <taxon>Malacostraca</taxon>
        <taxon>Eumalacostraca</taxon>
        <taxon>Eucarida</taxon>
        <taxon>Decapoda</taxon>
        <taxon>Pleocyemata</taxon>
        <taxon>Anomura</taxon>
        <taxon>Galatheoidea</taxon>
        <taxon>Porcellanidae</taxon>
        <taxon>Petrolisthes</taxon>
    </lineage>
</organism>
<comment type="caution">
    <text evidence="1">The sequence shown here is derived from an EMBL/GenBank/DDBJ whole genome shotgun (WGS) entry which is preliminary data.</text>
</comment>
<name>A0AAE1GCG9_PETCI</name>
<proteinExistence type="predicted"/>
<sequence>MSAQLLSQNVEASKMLEAALQQMDGIIAGTQLELASLPDRSVSPSLSVAELTEKLRQTIQVSQDDGEVEEVAQETRTFLLEWLKGQLGDVSTQMAVC</sequence>
<dbReference type="EMBL" id="JAWQEG010000498">
    <property type="protein sequence ID" value="KAK3889291.1"/>
    <property type="molecule type" value="Genomic_DNA"/>
</dbReference>
<keyword evidence="2" id="KW-1185">Reference proteome</keyword>
<protein>
    <submittedName>
        <fullName evidence="1">Uncharacterized protein</fullName>
    </submittedName>
</protein>
<gene>
    <name evidence="1" type="ORF">Pcinc_006712</name>
</gene>
<dbReference type="Proteomes" id="UP001286313">
    <property type="component" value="Unassembled WGS sequence"/>
</dbReference>
<accession>A0AAE1GCG9</accession>
<evidence type="ECO:0000313" key="1">
    <source>
        <dbReference type="EMBL" id="KAK3889291.1"/>
    </source>
</evidence>
<reference evidence="1" key="1">
    <citation type="submission" date="2023-10" db="EMBL/GenBank/DDBJ databases">
        <title>Genome assemblies of two species of porcelain crab, Petrolisthes cinctipes and Petrolisthes manimaculis (Anomura: Porcellanidae).</title>
        <authorList>
            <person name="Angst P."/>
        </authorList>
    </citation>
    <scope>NUCLEOTIDE SEQUENCE</scope>
    <source>
        <strain evidence="1">PB745_01</strain>
        <tissue evidence="1">Gill</tissue>
    </source>
</reference>
<dbReference type="AlphaFoldDB" id="A0AAE1GCG9"/>